<evidence type="ECO:0000256" key="4">
    <source>
        <dbReference type="ARBA" id="ARBA00022676"/>
    </source>
</evidence>
<dbReference type="InterPro" id="IPR027995">
    <property type="entry name" value="Galactosyl_T_N"/>
</dbReference>
<comment type="subcellular location">
    <subcellularLocation>
        <location evidence="1">Membrane</location>
        <topology evidence="1">Single-pass type II membrane protein</topology>
    </subcellularLocation>
</comment>
<dbReference type="GO" id="GO:0006688">
    <property type="term" value="P:glycosphingolipid biosynthetic process"/>
    <property type="evidence" value="ECO:0007669"/>
    <property type="project" value="TreeGrafter"/>
</dbReference>
<evidence type="ECO:0000256" key="10">
    <source>
        <dbReference type="ARBA" id="ARBA00023180"/>
    </source>
</evidence>
<evidence type="ECO:0000256" key="3">
    <source>
        <dbReference type="ARBA" id="ARBA00005735"/>
    </source>
</evidence>
<dbReference type="GO" id="GO:0005975">
    <property type="term" value="P:carbohydrate metabolic process"/>
    <property type="evidence" value="ECO:0007669"/>
    <property type="project" value="InterPro"/>
</dbReference>
<dbReference type="SUPFAM" id="SSF53448">
    <property type="entry name" value="Nucleotide-diphospho-sugar transferases"/>
    <property type="match status" value="1"/>
</dbReference>
<evidence type="ECO:0000313" key="15">
    <source>
        <dbReference type="Proteomes" id="UP000678393"/>
    </source>
</evidence>
<dbReference type="GO" id="GO:0033842">
    <property type="term" value="F:N-acetyl-beta-glucosaminyl-derivative 4-beta-N-acetylgalactosaminyltransferase activity"/>
    <property type="evidence" value="ECO:0007669"/>
    <property type="project" value="TreeGrafter"/>
</dbReference>
<feature type="transmembrane region" description="Helical" evidence="11">
    <location>
        <begin position="7"/>
        <end position="27"/>
    </location>
</feature>
<keyword evidence="8 11" id="KW-1133">Transmembrane helix</keyword>
<dbReference type="AlphaFoldDB" id="A0A8S3Z8P7"/>
<comment type="function">
    <text evidence="11">Catalyses the transfer of galactose onto proteins or lipids.</text>
</comment>
<evidence type="ECO:0000259" key="13">
    <source>
        <dbReference type="Pfam" id="PF13733"/>
    </source>
</evidence>
<dbReference type="CDD" id="cd00899">
    <property type="entry name" value="b4GalT"/>
    <property type="match status" value="1"/>
</dbReference>
<proteinExistence type="inferred from homology"/>
<comment type="pathway">
    <text evidence="2 11">Protein modification; protein glycosylation.</text>
</comment>
<dbReference type="Pfam" id="PF13733">
    <property type="entry name" value="Glyco_transf_7N"/>
    <property type="match status" value="1"/>
</dbReference>
<dbReference type="EMBL" id="CAJHNH020001822">
    <property type="protein sequence ID" value="CAG5124598.1"/>
    <property type="molecule type" value="Genomic_DNA"/>
</dbReference>
<dbReference type="OrthoDB" id="10016069at2759"/>
<evidence type="ECO:0000256" key="1">
    <source>
        <dbReference type="ARBA" id="ARBA00004606"/>
    </source>
</evidence>
<comment type="caution">
    <text evidence="14">The sequence shown here is derived from an EMBL/GenBank/DDBJ whole genome shotgun (WGS) entry which is preliminary data.</text>
</comment>
<evidence type="ECO:0000256" key="7">
    <source>
        <dbReference type="ARBA" id="ARBA00022968"/>
    </source>
</evidence>
<dbReference type="PRINTS" id="PR02050">
    <property type="entry name" value="B14GALTRFASE"/>
</dbReference>
<keyword evidence="7 11" id="KW-0735">Signal-anchor</keyword>
<evidence type="ECO:0000256" key="8">
    <source>
        <dbReference type="ARBA" id="ARBA00022989"/>
    </source>
</evidence>
<keyword evidence="9 11" id="KW-0472">Membrane</keyword>
<evidence type="ECO:0000256" key="6">
    <source>
        <dbReference type="ARBA" id="ARBA00022692"/>
    </source>
</evidence>
<reference evidence="14" key="1">
    <citation type="submission" date="2021-04" db="EMBL/GenBank/DDBJ databases">
        <authorList>
            <consortium name="Molecular Ecology Group"/>
        </authorList>
    </citation>
    <scope>NUCLEOTIDE SEQUENCE</scope>
</reference>
<evidence type="ECO:0000256" key="5">
    <source>
        <dbReference type="ARBA" id="ARBA00022679"/>
    </source>
</evidence>
<protein>
    <recommendedName>
        <fullName evidence="11">Beta-1,4-galactosyltransferase</fullName>
        <ecNumber evidence="11">2.4.1.-</ecNumber>
    </recommendedName>
</protein>
<evidence type="ECO:0000256" key="9">
    <source>
        <dbReference type="ARBA" id="ARBA00023136"/>
    </source>
</evidence>
<dbReference type="InterPro" id="IPR003859">
    <property type="entry name" value="Galactosyl_T"/>
</dbReference>
<keyword evidence="6 11" id="KW-0812">Transmembrane</keyword>
<keyword evidence="4 11" id="KW-0328">Glycosyltransferase</keyword>
<keyword evidence="5 11" id="KW-0808">Transferase</keyword>
<dbReference type="Pfam" id="PF02709">
    <property type="entry name" value="Glyco_transf_7C"/>
    <property type="match status" value="1"/>
</dbReference>
<evidence type="ECO:0000256" key="11">
    <source>
        <dbReference type="RuleBase" id="RU368121"/>
    </source>
</evidence>
<gene>
    <name evidence="14" type="ORF">CUNI_LOCUS10156</name>
</gene>
<accession>A0A8S3Z8P7</accession>
<evidence type="ECO:0000256" key="2">
    <source>
        <dbReference type="ARBA" id="ARBA00004922"/>
    </source>
</evidence>
<dbReference type="EC" id="2.4.1.-" evidence="11"/>
<dbReference type="InterPro" id="IPR029044">
    <property type="entry name" value="Nucleotide-diphossugar_trans"/>
</dbReference>
<dbReference type="Gene3D" id="3.90.550.10">
    <property type="entry name" value="Spore Coat Polysaccharide Biosynthesis Protein SpsA, Chain A"/>
    <property type="match status" value="1"/>
</dbReference>
<comment type="similarity">
    <text evidence="3 11">Belongs to the glycosyltransferase 7 family.</text>
</comment>
<keyword evidence="10 11" id="KW-0325">Glycoprotein</keyword>
<dbReference type="GO" id="GO:0005794">
    <property type="term" value="C:Golgi apparatus"/>
    <property type="evidence" value="ECO:0007669"/>
    <property type="project" value="TreeGrafter"/>
</dbReference>
<dbReference type="Proteomes" id="UP000678393">
    <property type="component" value="Unassembled WGS sequence"/>
</dbReference>
<feature type="domain" description="Galactosyltransferase N-terminal" evidence="13">
    <location>
        <begin position="154"/>
        <end position="286"/>
    </location>
</feature>
<evidence type="ECO:0000259" key="12">
    <source>
        <dbReference type="Pfam" id="PF02709"/>
    </source>
</evidence>
<dbReference type="PANTHER" id="PTHR19300:SF57">
    <property type="entry name" value="BETA-1,4-N-ACETYLGALACTOSAMINYLTRANSFERASE"/>
    <property type="match status" value="1"/>
</dbReference>
<dbReference type="InterPro" id="IPR027791">
    <property type="entry name" value="Galactosyl_T_C"/>
</dbReference>
<name>A0A8S3Z8P7_9EUPU</name>
<evidence type="ECO:0000313" key="14">
    <source>
        <dbReference type="EMBL" id="CAG5124598.1"/>
    </source>
</evidence>
<organism evidence="14 15">
    <name type="scientific">Candidula unifasciata</name>
    <dbReference type="NCBI Taxonomy" id="100452"/>
    <lineage>
        <taxon>Eukaryota</taxon>
        <taxon>Metazoa</taxon>
        <taxon>Spiralia</taxon>
        <taxon>Lophotrochozoa</taxon>
        <taxon>Mollusca</taxon>
        <taxon>Gastropoda</taxon>
        <taxon>Heterobranchia</taxon>
        <taxon>Euthyneura</taxon>
        <taxon>Panpulmonata</taxon>
        <taxon>Eupulmonata</taxon>
        <taxon>Stylommatophora</taxon>
        <taxon>Helicina</taxon>
        <taxon>Helicoidea</taxon>
        <taxon>Geomitridae</taxon>
        <taxon>Candidula</taxon>
    </lineage>
</organism>
<keyword evidence="15" id="KW-1185">Reference proteome</keyword>
<dbReference type="GO" id="GO:0016020">
    <property type="term" value="C:membrane"/>
    <property type="evidence" value="ECO:0007669"/>
    <property type="project" value="UniProtKB-SubCell"/>
</dbReference>
<dbReference type="GO" id="GO:0008378">
    <property type="term" value="F:galactosyltransferase activity"/>
    <property type="evidence" value="ECO:0007669"/>
    <property type="project" value="TreeGrafter"/>
</dbReference>
<dbReference type="PANTHER" id="PTHR19300">
    <property type="entry name" value="BETA-1,4-GALACTOSYLTRANSFERASE"/>
    <property type="match status" value="1"/>
</dbReference>
<sequence>MDKCNKFKVFTCLLILCSSNIFLFRYFSKPGYHLVAKSVTTASKRTRSDFRSMVIMETTEIKRVPSNSRNNFTTENIYKGDTVSDRIIHPLIELEFQSTYKKPNTSSLPQHTVYSDQNKIEGSLSARSLTNETLKTTSHAEVLWVSTPDSKTLCPLVPPGLNGRLAIYMQEYSWEDIAEENPRLLPGGRYKPQDCVARHRVAIIIPYRNRDKHLKILLQNLHPMLARQQLDYGIYVVEQALPGKFNRAMLMNIGYVEAMKRYDYQCAIFHDVDLVPENDWNIYSCPEMPRHMSAAVDKFQYRLPYSDIYGGVSAVSKEQFENINGFSNMFFGWGGEDDDMSYRIKAAGLKITRYPLDIARYKMIKHVHDTGNEVNPMRHKLLEAATKRMAVDGLNSLVYQVLQVEELPTHLKIQVLIKEEDILKP</sequence>
<feature type="domain" description="Galactosyltransferase C-terminal" evidence="12">
    <location>
        <begin position="290"/>
        <end position="366"/>
    </location>
</feature>